<organism evidence="1 2">
    <name type="scientific">Liparis tanakae</name>
    <name type="common">Tanaka's snailfish</name>
    <dbReference type="NCBI Taxonomy" id="230148"/>
    <lineage>
        <taxon>Eukaryota</taxon>
        <taxon>Metazoa</taxon>
        <taxon>Chordata</taxon>
        <taxon>Craniata</taxon>
        <taxon>Vertebrata</taxon>
        <taxon>Euteleostomi</taxon>
        <taxon>Actinopterygii</taxon>
        <taxon>Neopterygii</taxon>
        <taxon>Teleostei</taxon>
        <taxon>Neoteleostei</taxon>
        <taxon>Acanthomorphata</taxon>
        <taxon>Eupercaria</taxon>
        <taxon>Perciformes</taxon>
        <taxon>Cottioidei</taxon>
        <taxon>Cottales</taxon>
        <taxon>Liparidae</taxon>
        <taxon>Liparis</taxon>
    </lineage>
</organism>
<evidence type="ECO:0000313" key="2">
    <source>
        <dbReference type="Proteomes" id="UP000314294"/>
    </source>
</evidence>
<evidence type="ECO:0000313" key="1">
    <source>
        <dbReference type="EMBL" id="TNN51199.1"/>
    </source>
</evidence>
<gene>
    <name evidence="1" type="ORF">EYF80_038617</name>
</gene>
<dbReference type="AlphaFoldDB" id="A0A4Z2GCV5"/>
<name>A0A4Z2GCV5_9TELE</name>
<keyword evidence="2" id="KW-1185">Reference proteome</keyword>
<sequence>MQSSHSCTESERAQLQHLEAGRIVLRFRPELEKSNSGAIYCSAIGTLPSVHPGGVGDVLVSNNVSHRQENLLYRGTGQLDVDVADPVGSSFLLPVTLHVQVVEPVSVQLDHFAHVAIVHLLVGRGLVPGTAAPPVDPVRDFRANSTFFLAKPMSMSCSTRGRGGGRGAGFCLLGLGGRTCCTARGVEASLETLSSHRGEDGEDDSTASSAHINSWRCVLSPGHQGAPHLHLLPVERGLDGRRLRGGGQQLLQEDQGGRRALGGQVPPVGGGGRRLLRRRPRLHEDRGLGEDLPQLVLVGQQGAARLQHVEPELLAAQQVDVHLVGFRREQRYEHLVTSPAPTVAPPPTCQAPADGLLHALLLHPAAGQTDQLSPDQQHGV</sequence>
<protein>
    <submittedName>
        <fullName evidence="1">Uncharacterized protein</fullName>
    </submittedName>
</protein>
<comment type="caution">
    <text evidence="1">The sequence shown here is derived from an EMBL/GenBank/DDBJ whole genome shotgun (WGS) entry which is preliminary data.</text>
</comment>
<accession>A0A4Z2GCV5</accession>
<dbReference type="Proteomes" id="UP000314294">
    <property type="component" value="Unassembled WGS sequence"/>
</dbReference>
<reference evidence="1 2" key="1">
    <citation type="submission" date="2019-03" db="EMBL/GenBank/DDBJ databases">
        <title>First draft genome of Liparis tanakae, snailfish: a comprehensive survey of snailfish specific genes.</title>
        <authorList>
            <person name="Kim W."/>
            <person name="Song I."/>
            <person name="Jeong J.-H."/>
            <person name="Kim D."/>
            <person name="Kim S."/>
            <person name="Ryu S."/>
            <person name="Song J.Y."/>
            <person name="Lee S.K."/>
        </authorList>
    </citation>
    <scope>NUCLEOTIDE SEQUENCE [LARGE SCALE GENOMIC DNA]</scope>
    <source>
        <tissue evidence="1">Muscle</tissue>
    </source>
</reference>
<proteinExistence type="predicted"/>
<dbReference type="EMBL" id="SRLO01000591">
    <property type="protein sequence ID" value="TNN51199.1"/>
    <property type="molecule type" value="Genomic_DNA"/>
</dbReference>